<organism evidence="2 3">
    <name type="scientific">Eragrostis curvula</name>
    <name type="common">weeping love grass</name>
    <dbReference type="NCBI Taxonomy" id="38414"/>
    <lineage>
        <taxon>Eukaryota</taxon>
        <taxon>Viridiplantae</taxon>
        <taxon>Streptophyta</taxon>
        <taxon>Embryophyta</taxon>
        <taxon>Tracheophyta</taxon>
        <taxon>Spermatophyta</taxon>
        <taxon>Magnoliopsida</taxon>
        <taxon>Liliopsida</taxon>
        <taxon>Poales</taxon>
        <taxon>Poaceae</taxon>
        <taxon>PACMAD clade</taxon>
        <taxon>Chloridoideae</taxon>
        <taxon>Eragrostideae</taxon>
        <taxon>Eragrostidinae</taxon>
        <taxon>Eragrostis</taxon>
    </lineage>
</organism>
<dbReference type="Gramene" id="TVU04872">
    <property type="protein sequence ID" value="TVU04872"/>
    <property type="gene ID" value="EJB05_48010"/>
</dbReference>
<sequence length="248" mass="26171">MGAAVSGHSSCPDHRGRLTCVDSNDVAGARCRVCQLPVAVGARVHRCRNPGCGFVLHDGCFRLPSKVKRHFAHPGHRLTLAAVAGGHDYCSLCAGKLDAHAHAYSCAATPACSAGGFRAHPRCCHLPEKMLDEKLHKHGRLVLRPPPPSRGGNGRNDGGGGRARRKKCLRCRKTTTAKAWSYQCTDAACNDDREICLTCVLGNGGGDDDAAQCCCGDVDPGRLGEWIGALLCGIGQGMGIPCCYGSRK</sequence>
<dbReference type="OrthoDB" id="938199at2759"/>
<protein>
    <recommendedName>
        <fullName evidence="4">DC1 domain-containing protein</fullName>
    </recommendedName>
</protein>
<dbReference type="EMBL" id="RWGY01000051">
    <property type="protein sequence ID" value="TVU04872.1"/>
    <property type="molecule type" value="Genomic_DNA"/>
</dbReference>
<evidence type="ECO:0000313" key="2">
    <source>
        <dbReference type="EMBL" id="TVU04872.1"/>
    </source>
</evidence>
<evidence type="ECO:0000313" key="3">
    <source>
        <dbReference type="Proteomes" id="UP000324897"/>
    </source>
</evidence>
<keyword evidence="3" id="KW-1185">Reference proteome</keyword>
<feature type="compositionally biased region" description="Gly residues" evidence="1">
    <location>
        <begin position="151"/>
        <end position="161"/>
    </location>
</feature>
<feature type="region of interest" description="Disordered" evidence="1">
    <location>
        <begin position="141"/>
        <end position="163"/>
    </location>
</feature>
<evidence type="ECO:0000256" key="1">
    <source>
        <dbReference type="SAM" id="MobiDB-lite"/>
    </source>
</evidence>
<dbReference type="SUPFAM" id="SSF57889">
    <property type="entry name" value="Cysteine-rich domain"/>
    <property type="match status" value="1"/>
</dbReference>
<dbReference type="Proteomes" id="UP000324897">
    <property type="component" value="Unassembled WGS sequence"/>
</dbReference>
<dbReference type="PANTHER" id="PTHR46288">
    <property type="entry name" value="PHORBOL-ESTER/DAG-TYPE DOMAIN-CONTAINING PROTEIN"/>
    <property type="match status" value="1"/>
</dbReference>
<accession>A0A5J9T0S5</accession>
<name>A0A5J9T0S5_9POAL</name>
<reference evidence="2 3" key="1">
    <citation type="journal article" date="2019" name="Sci. Rep.">
        <title>A high-quality genome of Eragrostis curvula grass provides insights into Poaceae evolution and supports new strategies to enhance forage quality.</title>
        <authorList>
            <person name="Carballo J."/>
            <person name="Santos B.A.C.M."/>
            <person name="Zappacosta D."/>
            <person name="Garbus I."/>
            <person name="Selva J.P."/>
            <person name="Gallo C.A."/>
            <person name="Diaz A."/>
            <person name="Albertini E."/>
            <person name="Caccamo M."/>
            <person name="Echenique V."/>
        </authorList>
    </citation>
    <scope>NUCLEOTIDE SEQUENCE [LARGE SCALE GENOMIC DNA]</scope>
    <source>
        <strain evidence="3">cv. Victoria</strain>
        <tissue evidence="2">Leaf</tissue>
    </source>
</reference>
<gene>
    <name evidence="2" type="ORF">EJB05_48010</name>
</gene>
<dbReference type="InterPro" id="IPR046349">
    <property type="entry name" value="C1-like_sf"/>
</dbReference>
<evidence type="ECO:0008006" key="4">
    <source>
        <dbReference type="Google" id="ProtNLM"/>
    </source>
</evidence>
<dbReference type="PANTHER" id="PTHR46288:SF80">
    <property type="entry name" value="CYSTEINE_HISTIDINE-RICH C1 DOMAIN FAMILY PROTEIN"/>
    <property type="match status" value="1"/>
</dbReference>
<dbReference type="AlphaFoldDB" id="A0A5J9T0S5"/>
<feature type="non-terminal residue" evidence="2">
    <location>
        <position position="1"/>
    </location>
</feature>
<comment type="caution">
    <text evidence="2">The sequence shown here is derived from an EMBL/GenBank/DDBJ whole genome shotgun (WGS) entry which is preliminary data.</text>
</comment>
<proteinExistence type="predicted"/>